<gene>
    <name evidence="8" type="ORF">Osc7112_3858</name>
</gene>
<comment type="catalytic activity">
    <reaction evidence="1">
        <text>ATP + protein L-histidine = ADP + protein N-phospho-L-histidine.</text>
        <dbReference type="EC" id="2.7.13.3"/>
    </reaction>
</comment>
<dbReference type="InterPro" id="IPR036890">
    <property type="entry name" value="HATPase_C_sf"/>
</dbReference>
<dbReference type="Gene3D" id="3.30.565.10">
    <property type="entry name" value="Histidine kinase-like ATPase, C-terminal domain"/>
    <property type="match status" value="1"/>
</dbReference>
<feature type="transmembrane region" description="Helical" evidence="6">
    <location>
        <begin position="367"/>
        <end position="388"/>
    </location>
</feature>
<dbReference type="eggNOG" id="COG4252">
    <property type="taxonomic scope" value="Bacteria"/>
</dbReference>
<feature type="domain" description="Histidine kinase/HSP90-like ATPase" evidence="7">
    <location>
        <begin position="555"/>
        <end position="654"/>
    </location>
</feature>
<dbReference type="HOGENOM" id="CLU_420788_0_0_3"/>
<evidence type="ECO:0000259" key="7">
    <source>
        <dbReference type="Pfam" id="PF02518"/>
    </source>
</evidence>
<dbReference type="EC" id="2.7.13.3" evidence="2"/>
<keyword evidence="6" id="KW-0472">Membrane</keyword>
<evidence type="ECO:0000256" key="5">
    <source>
        <dbReference type="ARBA" id="ARBA00023012"/>
    </source>
</evidence>
<dbReference type="EMBL" id="CP003614">
    <property type="protein sequence ID" value="AFZ08199.1"/>
    <property type="molecule type" value="Genomic_DNA"/>
</dbReference>
<dbReference type="PANTHER" id="PTHR24421:SF10">
    <property type="entry name" value="NITRATE_NITRITE SENSOR PROTEIN NARQ"/>
    <property type="match status" value="1"/>
</dbReference>
<reference evidence="8 9" key="1">
    <citation type="submission" date="2012-05" db="EMBL/GenBank/DDBJ databases">
        <title>Finished chromosome of genome of Oscillatoria sp. PCC 7112.</title>
        <authorList>
            <consortium name="US DOE Joint Genome Institute"/>
            <person name="Gugger M."/>
            <person name="Coursin T."/>
            <person name="Rippka R."/>
            <person name="Tandeau De Marsac N."/>
            <person name="Huntemann M."/>
            <person name="Wei C.-L."/>
            <person name="Han J."/>
            <person name="Detter J.C."/>
            <person name="Han C."/>
            <person name="Tapia R."/>
            <person name="Davenport K."/>
            <person name="Daligault H."/>
            <person name="Erkkila T."/>
            <person name="Gu W."/>
            <person name="Munk A.C.C."/>
            <person name="Teshima H."/>
            <person name="Xu Y."/>
            <person name="Chain P."/>
            <person name="Chen A."/>
            <person name="Krypides N."/>
            <person name="Mavromatis K."/>
            <person name="Markowitz V."/>
            <person name="Szeto E."/>
            <person name="Ivanova N."/>
            <person name="Mikhailova N."/>
            <person name="Ovchinnikova G."/>
            <person name="Pagani I."/>
            <person name="Pati A."/>
            <person name="Goodwin L."/>
            <person name="Peters L."/>
            <person name="Pitluck S."/>
            <person name="Woyke T."/>
            <person name="Kerfeld C."/>
        </authorList>
    </citation>
    <scope>NUCLEOTIDE SEQUENCE [LARGE SCALE GENOMIC DNA]</scope>
    <source>
        <strain evidence="8 9">PCC 7112</strain>
    </source>
</reference>
<name>K9VKZ7_9CYAN</name>
<sequence length="659" mass="74643" precursor="true">MNTVRYRPAIGLCLITVWSLFYCAVSSNLPILNKMELDIQDSLIRLHKPRRLPEEILLLKIKQPAILGYNFHNLYKLNIFYANLVKTLINSGAKLVVINLPDQMSQYIDVDTAPQLEHPFQELISKYSNQIVLVARSSNLPSENSVLNNYNNLLPFDNESINPSIRPEQIVSYFRYAAHPQSLDSPARKAELFSNFSYEDDPDINIHHKVKSVATMALEKFYMNSGNIRGFQNITNLQTLVSFQINFWGSGDRFPSIELDFQCPSSQLEREHCHPSFDRQSLQKLHDKLVLIDLPEGKGSETYRELSPFGEMSVAEVEANQIASLMTHSFLTRIPNWYDYIITTLGLDSIGLYILSQGKKHKLIPVYRLVGGFLTILVGSYVGLSFILFYRGLIIPLSIPILGWVGTGSGVAIYSIIRQSIQQQQKLAERQAILLQSRKLLHRVATDIHDGPLQELKLAMDSIELLALSHPSPLMNSILDRLEAVGLALRNQLSSTRTIAEKLEITPELQDGLDRGIHQWLQKLINSRELTLSVKEHLQPLREPKSDSAWIDSREDIFRFFREAIANVIRHAQPPNGSATQVSVSLTQKDHQCRLAIENNGTSLTPILLDIPHKKRRSGGYGTKLMKTIAAEIPNGAWQRVQLEEGGMRVTLEWTIDTP</sequence>
<dbReference type="AlphaFoldDB" id="K9VKZ7"/>
<evidence type="ECO:0000256" key="3">
    <source>
        <dbReference type="ARBA" id="ARBA00022679"/>
    </source>
</evidence>
<keyword evidence="6" id="KW-0812">Transmembrane</keyword>
<protein>
    <recommendedName>
        <fullName evidence="2">histidine kinase</fullName>
        <ecNumber evidence="2">2.7.13.3</ecNumber>
    </recommendedName>
</protein>
<accession>K9VKZ7</accession>
<dbReference type="GO" id="GO:0004673">
    <property type="term" value="F:protein histidine kinase activity"/>
    <property type="evidence" value="ECO:0007669"/>
    <property type="project" value="UniProtKB-EC"/>
</dbReference>
<dbReference type="PANTHER" id="PTHR24421">
    <property type="entry name" value="NITRATE/NITRITE SENSOR PROTEIN NARX-RELATED"/>
    <property type="match status" value="1"/>
</dbReference>
<feature type="transmembrane region" description="Helical" evidence="6">
    <location>
        <begin position="337"/>
        <end position="355"/>
    </location>
</feature>
<evidence type="ECO:0000313" key="8">
    <source>
        <dbReference type="EMBL" id="AFZ08199.1"/>
    </source>
</evidence>
<evidence type="ECO:0000256" key="6">
    <source>
        <dbReference type="SAM" id="Phobius"/>
    </source>
</evidence>
<evidence type="ECO:0000256" key="4">
    <source>
        <dbReference type="ARBA" id="ARBA00022777"/>
    </source>
</evidence>
<feature type="transmembrane region" description="Helical" evidence="6">
    <location>
        <begin position="394"/>
        <end position="417"/>
    </location>
</feature>
<evidence type="ECO:0000256" key="1">
    <source>
        <dbReference type="ARBA" id="ARBA00000085"/>
    </source>
</evidence>
<dbReference type="OrthoDB" id="199946at2"/>
<dbReference type="InterPro" id="IPR003594">
    <property type="entry name" value="HATPase_dom"/>
</dbReference>
<dbReference type="KEGG" id="oni:Osc7112_3858"/>
<keyword evidence="3" id="KW-0808">Transferase</keyword>
<dbReference type="Pfam" id="PF02518">
    <property type="entry name" value="HATPase_c"/>
    <property type="match status" value="1"/>
</dbReference>
<dbReference type="CDD" id="cd16936">
    <property type="entry name" value="HATPase_RsbW-like"/>
    <property type="match status" value="1"/>
</dbReference>
<dbReference type="STRING" id="179408.Osc7112_3858"/>
<evidence type="ECO:0000313" key="9">
    <source>
        <dbReference type="Proteomes" id="UP000010478"/>
    </source>
</evidence>
<keyword evidence="4 8" id="KW-0418">Kinase</keyword>
<keyword evidence="9" id="KW-1185">Reference proteome</keyword>
<proteinExistence type="predicted"/>
<dbReference type="RefSeq" id="WP_015177452.1">
    <property type="nucleotide sequence ID" value="NZ_CAWLHL010000001.1"/>
</dbReference>
<dbReference type="SUPFAM" id="SSF55874">
    <property type="entry name" value="ATPase domain of HSP90 chaperone/DNA topoisomerase II/histidine kinase"/>
    <property type="match status" value="1"/>
</dbReference>
<dbReference type="InterPro" id="IPR050482">
    <property type="entry name" value="Sensor_HK_TwoCompSys"/>
</dbReference>
<dbReference type="Proteomes" id="UP000010478">
    <property type="component" value="Chromosome"/>
</dbReference>
<keyword evidence="6" id="KW-1133">Transmembrane helix</keyword>
<evidence type="ECO:0000256" key="2">
    <source>
        <dbReference type="ARBA" id="ARBA00012438"/>
    </source>
</evidence>
<keyword evidence="5" id="KW-0902">Two-component regulatory system</keyword>
<organism evidence="8 9">
    <name type="scientific">Phormidium nigroviride PCC 7112</name>
    <dbReference type="NCBI Taxonomy" id="179408"/>
    <lineage>
        <taxon>Bacteria</taxon>
        <taxon>Bacillati</taxon>
        <taxon>Cyanobacteriota</taxon>
        <taxon>Cyanophyceae</taxon>
        <taxon>Oscillatoriophycideae</taxon>
        <taxon>Oscillatoriales</taxon>
        <taxon>Oscillatoriaceae</taxon>
        <taxon>Phormidium</taxon>
    </lineage>
</organism>
<dbReference type="GO" id="GO:0000160">
    <property type="term" value="P:phosphorelay signal transduction system"/>
    <property type="evidence" value="ECO:0007669"/>
    <property type="project" value="UniProtKB-KW"/>
</dbReference>
<dbReference type="eggNOG" id="COG4585">
    <property type="taxonomic scope" value="Bacteria"/>
</dbReference>